<keyword evidence="3" id="KW-1185">Reference proteome</keyword>
<dbReference type="Proteomes" id="UP000053831">
    <property type="component" value="Unassembled WGS sequence"/>
</dbReference>
<reference evidence="2 3" key="1">
    <citation type="submission" date="2015-07" db="EMBL/GenBank/DDBJ databases">
        <title>The genome of the fungus Escovopsis weberi, a specialized disease agent of ant agriculture.</title>
        <authorList>
            <person name="de Man T.J."/>
            <person name="Stajich J.E."/>
            <person name="Kubicek C.P."/>
            <person name="Chenthamara K."/>
            <person name="Atanasova L."/>
            <person name="Druzhinina I.S."/>
            <person name="Birnbaum S."/>
            <person name="Barribeau S.M."/>
            <person name="Teiling C."/>
            <person name="Suen G."/>
            <person name="Currie C."/>
            <person name="Gerardo N.M."/>
        </authorList>
    </citation>
    <scope>NUCLEOTIDE SEQUENCE [LARGE SCALE GENOMIC DNA]</scope>
</reference>
<dbReference type="AlphaFoldDB" id="A0A0M9VU34"/>
<gene>
    <name evidence="2" type="ORF">ESCO_000163</name>
</gene>
<feature type="region of interest" description="Disordered" evidence="1">
    <location>
        <begin position="1"/>
        <end position="21"/>
    </location>
</feature>
<evidence type="ECO:0000313" key="3">
    <source>
        <dbReference type="Proteomes" id="UP000053831"/>
    </source>
</evidence>
<comment type="caution">
    <text evidence="2">The sequence shown here is derived from an EMBL/GenBank/DDBJ whole genome shotgun (WGS) entry which is preliminary data.</text>
</comment>
<feature type="region of interest" description="Disordered" evidence="1">
    <location>
        <begin position="61"/>
        <end position="102"/>
    </location>
</feature>
<organism evidence="2 3">
    <name type="scientific">Escovopsis weberi</name>
    <dbReference type="NCBI Taxonomy" id="150374"/>
    <lineage>
        <taxon>Eukaryota</taxon>
        <taxon>Fungi</taxon>
        <taxon>Dikarya</taxon>
        <taxon>Ascomycota</taxon>
        <taxon>Pezizomycotina</taxon>
        <taxon>Sordariomycetes</taxon>
        <taxon>Hypocreomycetidae</taxon>
        <taxon>Hypocreales</taxon>
        <taxon>Hypocreaceae</taxon>
        <taxon>Escovopsis</taxon>
    </lineage>
</organism>
<evidence type="ECO:0000313" key="2">
    <source>
        <dbReference type="EMBL" id="KOS19305.1"/>
    </source>
</evidence>
<name>A0A0M9VU34_ESCWE</name>
<accession>A0A0M9VU34</accession>
<protein>
    <submittedName>
        <fullName evidence="2">Uncharacterized protein</fullName>
    </submittedName>
</protein>
<feature type="compositionally biased region" description="Basic residues" evidence="1">
    <location>
        <begin position="64"/>
        <end position="102"/>
    </location>
</feature>
<evidence type="ECO:0000256" key="1">
    <source>
        <dbReference type="SAM" id="MobiDB-lite"/>
    </source>
</evidence>
<proteinExistence type="predicted"/>
<dbReference type="EMBL" id="LGSR01000020">
    <property type="protein sequence ID" value="KOS19305.1"/>
    <property type="molecule type" value="Genomic_DNA"/>
</dbReference>
<sequence length="102" mass="12312">MAANMQHMAGGQMVAQHQRRPAGGQLQQIVFQSISQHMPAPGCTTWHANVDLRDRMGKTLDLHRRMHRHNRRMHRRRPKLRRRKRKLRHNKHKRMPRLRPKL</sequence>